<evidence type="ECO:0000313" key="3">
    <source>
        <dbReference type="Proteomes" id="UP000515237"/>
    </source>
</evidence>
<dbReference type="InterPro" id="IPR001173">
    <property type="entry name" value="Glyco_trans_2-like"/>
</dbReference>
<accession>A0A7G7G9I0</accession>
<dbReference type="SUPFAM" id="SSF53448">
    <property type="entry name" value="Nucleotide-diphospho-sugar transferases"/>
    <property type="match status" value="1"/>
</dbReference>
<dbReference type="Proteomes" id="UP000515237">
    <property type="component" value="Chromosome"/>
</dbReference>
<dbReference type="KEGG" id="aswu:HUW51_14195"/>
<name>A0A7G7G9I0_9BACT</name>
<dbReference type="EMBL" id="CP055156">
    <property type="protein sequence ID" value="QNF33814.1"/>
    <property type="molecule type" value="Genomic_DNA"/>
</dbReference>
<dbReference type="CDD" id="cd00761">
    <property type="entry name" value="Glyco_tranf_GTA_type"/>
    <property type="match status" value="1"/>
</dbReference>
<dbReference type="RefSeq" id="WP_185270296.1">
    <property type="nucleotide sequence ID" value="NZ_CP055156.1"/>
</dbReference>
<proteinExistence type="predicted"/>
<dbReference type="InterPro" id="IPR050834">
    <property type="entry name" value="Glycosyltransf_2"/>
</dbReference>
<dbReference type="Pfam" id="PF00535">
    <property type="entry name" value="Glycos_transf_2"/>
    <property type="match status" value="1"/>
</dbReference>
<gene>
    <name evidence="2" type="ORF">HUW51_14195</name>
</gene>
<keyword evidence="3" id="KW-1185">Reference proteome</keyword>
<dbReference type="PANTHER" id="PTHR43685">
    <property type="entry name" value="GLYCOSYLTRANSFERASE"/>
    <property type="match status" value="1"/>
</dbReference>
<dbReference type="GO" id="GO:0016740">
    <property type="term" value="F:transferase activity"/>
    <property type="evidence" value="ECO:0007669"/>
    <property type="project" value="UniProtKB-KW"/>
</dbReference>
<dbReference type="AlphaFoldDB" id="A0A7G7G9I0"/>
<feature type="domain" description="Glycosyltransferase 2-like" evidence="1">
    <location>
        <begin position="10"/>
        <end position="180"/>
    </location>
</feature>
<keyword evidence="2" id="KW-0808">Transferase</keyword>
<organism evidence="2 3">
    <name type="scientific">Adhaeribacter swui</name>
    <dbReference type="NCBI Taxonomy" id="2086471"/>
    <lineage>
        <taxon>Bacteria</taxon>
        <taxon>Pseudomonadati</taxon>
        <taxon>Bacteroidota</taxon>
        <taxon>Cytophagia</taxon>
        <taxon>Cytophagales</taxon>
        <taxon>Hymenobacteraceae</taxon>
        <taxon>Adhaeribacter</taxon>
    </lineage>
</organism>
<dbReference type="PANTHER" id="PTHR43685:SF2">
    <property type="entry name" value="GLYCOSYLTRANSFERASE 2-LIKE DOMAIN-CONTAINING PROTEIN"/>
    <property type="match status" value="1"/>
</dbReference>
<sequence length="337" mass="39101">MNSSNELGISVIVCCYNSAIRLPETLKRLALQQVSEIVSWELIVIDNASIDNTFEVAKYEWQKYNTNIPFRVVKQPKPGLTFAREMGVECSKFSFILFCDDDNWLTPNYLELGFSILKEFDEVGIVGGKGEVVSDVNIPAWYNRYSSFYATAPQFNKSGYIDSNKPALYGAGLFIKKEVFTRLNQKGFKSILTDRKGALLSSGGDYELCYAATLIGYKLYYDEKLLFYHYMPAERLTINYLQKLTSAIAYSSIQLLIYLHLINGRKLNKYSWIKDTLYILKITLKSLFNLLVRENYNQLENRIDFKYNYSSLKSIWNMRKMYQTYYLQIARLISSNK</sequence>
<reference evidence="2 3" key="1">
    <citation type="journal article" date="2018" name="Int. J. Syst. Evol. Microbiol.">
        <title>Adhaeribacter swui sp. nov., isolated from wet mud.</title>
        <authorList>
            <person name="Kim D.U."/>
            <person name="Kim K.W."/>
            <person name="Kang M.S."/>
            <person name="Kim J.Y."/>
            <person name="Jang J.H."/>
            <person name="Kim M.K."/>
        </authorList>
    </citation>
    <scope>NUCLEOTIDE SEQUENCE [LARGE SCALE GENOMIC DNA]</scope>
    <source>
        <strain evidence="2 3">KCTC 52873</strain>
    </source>
</reference>
<evidence type="ECO:0000259" key="1">
    <source>
        <dbReference type="Pfam" id="PF00535"/>
    </source>
</evidence>
<evidence type="ECO:0000313" key="2">
    <source>
        <dbReference type="EMBL" id="QNF33814.1"/>
    </source>
</evidence>
<protein>
    <submittedName>
        <fullName evidence="2">Glycosyltransferase family 2 protein</fullName>
    </submittedName>
</protein>
<dbReference type="Gene3D" id="3.90.550.10">
    <property type="entry name" value="Spore Coat Polysaccharide Biosynthesis Protein SpsA, Chain A"/>
    <property type="match status" value="1"/>
</dbReference>
<dbReference type="InterPro" id="IPR029044">
    <property type="entry name" value="Nucleotide-diphossugar_trans"/>
</dbReference>